<organism evidence="2 3">
    <name type="scientific">Candidatus Erysipelatoclostridium merdavium</name>
    <dbReference type="NCBI Taxonomy" id="2838566"/>
    <lineage>
        <taxon>Bacteria</taxon>
        <taxon>Bacillati</taxon>
        <taxon>Bacillota</taxon>
        <taxon>Erysipelotrichia</taxon>
        <taxon>Erysipelotrichales</taxon>
        <taxon>Erysipelotrichales incertae sedis</taxon>
    </lineage>
</organism>
<dbReference type="InterPro" id="IPR024385">
    <property type="entry name" value="DUF3854"/>
</dbReference>
<dbReference type="InterPro" id="IPR034154">
    <property type="entry name" value="TOPRIM_DnaG/twinkle"/>
</dbReference>
<evidence type="ECO:0000313" key="3">
    <source>
        <dbReference type="Proteomes" id="UP000886724"/>
    </source>
</evidence>
<dbReference type="Pfam" id="PF12965">
    <property type="entry name" value="DUF3854"/>
    <property type="match status" value="1"/>
</dbReference>
<evidence type="ECO:0000259" key="1">
    <source>
        <dbReference type="Pfam" id="PF12965"/>
    </source>
</evidence>
<name>A0A9D1XNQ3_9FIRM</name>
<reference evidence="2" key="2">
    <citation type="submission" date="2021-04" db="EMBL/GenBank/DDBJ databases">
        <authorList>
            <person name="Gilroy R."/>
        </authorList>
    </citation>
    <scope>NUCLEOTIDE SEQUENCE</scope>
    <source>
        <strain evidence="2">ChiGjej1B1-14440</strain>
    </source>
</reference>
<reference evidence="2" key="1">
    <citation type="journal article" date="2021" name="PeerJ">
        <title>Extensive microbial diversity within the chicken gut microbiome revealed by metagenomics and culture.</title>
        <authorList>
            <person name="Gilroy R."/>
            <person name="Ravi A."/>
            <person name="Getino M."/>
            <person name="Pursley I."/>
            <person name="Horton D.L."/>
            <person name="Alikhan N.F."/>
            <person name="Baker D."/>
            <person name="Gharbi K."/>
            <person name="Hall N."/>
            <person name="Watson M."/>
            <person name="Adriaenssens E.M."/>
            <person name="Foster-Nyarko E."/>
            <person name="Jarju S."/>
            <person name="Secka A."/>
            <person name="Antonio M."/>
            <person name="Oren A."/>
            <person name="Chaudhuri R.R."/>
            <person name="La Ragione R."/>
            <person name="Hildebrand F."/>
            <person name="Pallen M.J."/>
        </authorList>
    </citation>
    <scope>NUCLEOTIDE SEQUENCE</scope>
    <source>
        <strain evidence="2">ChiGjej1B1-14440</strain>
    </source>
</reference>
<accession>A0A9D1XNQ3</accession>
<dbReference type="CDD" id="cd01029">
    <property type="entry name" value="TOPRIM_primases"/>
    <property type="match status" value="1"/>
</dbReference>
<evidence type="ECO:0000313" key="2">
    <source>
        <dbReference type="EMBL" id="HIX82620.1"/>
    </source>
</evidence>
<protein>
    <submittedName>
        <fullName evidence="2">DUF3854 domain-containing protein</fullName>
    </submittedName>
</protein>
<dbReference type="EMBL" id="DXET01000260">
    <property type="protein sequence ID" value="HIX82620.1"/>
    <property type="molecule type" value="Genomic_DNA"/>
</dbReference>
<feature type="non-terminal residue" evidence="2">
    <location>
        <position position="1"/>
    </location>
</feature>
<comment type="caution">
    <text evidence="2">The sequence shown here is derived from an EMBL/GenBank/DDBJ whole genome shotgun (WGS) entry which is preliminary data.</text>
</comment>
<dbReference type="Proteomes" id="UP000886724">
    <property type="component" value="Unassembled WGS sequence"/>
</dbReference>
<sequence>GMLIPIYDLHGNLYRLRLRLDKPEVDENGKEKNKYKNFSSFHSEDDGFGVLKNTYNHGCRAGSCIGLYYNPNLDSSDMCYITEGEKKAILTNDYLRYPVISLPGTGTYNKLYDLYDGINAINFLKSIGCDTTVVAYDADKIYNQQVLRYEQKLVQLLQGEGFSVYIASWNAGFGKGIDDILPLGILPSLKPV</sequence>
<gene>
    <name evidence="2" type="ORF">H9980_11730</name>
</gene>
<proteinExistence type="predicted"/>
<feature type="domain" description="DUF3854" evidence="1">
    <location>
        <begin position="79"/>
        <end position="181"/>
    </location>
</feature>
<dbReference type="AlphaFoldDB" id="A0A9D1XNQ3"/>